<dbReference type="InterPro" id="IPR011051">
    <property type="entry name" value="RmlC_Cupin_sf"/>
</dbReference>
<evidence type="ECO:0008006" key="3">
    <source>
        <dbReference type="Google" id="ProtNLM"/>
    </source>
</evidence>
<keyword evidence="2" id="KW-1185">Reference proteome</keyword>
<dbReference type="InterPro" id="IPR014710">
    <property type="entry name" value="RmlC-like_jellyroll"/>
</dbReference>
<proteinExistence type="predicted"/>
<dbReference type="Gene3D" id="2.60.120.10">
    <property type="entry name" value="Jelly Rolls"/>
    <property type="match status" value="1"/>
</dbReference>
<protein>
    <recommendedName>
        <fullName evidence="3">Cupin</fullName>
    </recommendedName>
</protein>
<evidence type="ECO:0000313" key="1">
    <source>
        <dbReference type="EMBL" id="MDA3614639.1"/>
    </source>
</evidence>
<dbReference type="EMBL" id="JAQGEF010000007">
    <property type="protein sequence ID" value="MDA3614639.1"/>
    <property type="molecule type" value="Genomic_DNA"/>
</dbReference>
<reference evidence="1 2" key="1">
    <citation type="submission" date="2022-12" db="EMBL/GenBank/DDBJ databases">
        <title>Chitinophagaceae gen. sp. nov., a new member of the family Chitinophagaceae, isolated from soil in a chemical factory.</title>
        <authorList>
            <person name="Ke Z."/>
        </authorList>
    </citation>
    <scope>NUCLEOTIDE SEQUENCE [LARGE SCALE GENOMIC DNA]</scope>
    <source>
        <strain evidence="1 2">LY-5</strain>
    </source>
</reference>
<accession>A0ABT4UJ54</accession>
<dbReference type="RefSeq" id="WP_407030965.1">
    <property type="nucleotide sequence ID" value="NZ_JAQGEF010000007.1"/>
</dbReference>
<comment type="caution">
    <text evidence="1">The sequence shown here is derived from an EMBL/GenBank/DDBJ whole genome shotgun (WGS) entry which is preliminary data.</text>
</comment>
<organism evidence="1 2">
    <name type="scientific">Polluticaenibacter yanchengensis</name>
    <dbReference type="NCBI Taxonomy" id="3014562"/>
    <lineage>
        <taxon>Bacteria</taxon>
        <taxon>Pseudomonadati</taxon>
        <taxon>Bacteroidota</taxon>
        <taxon>Chitinophagia</taxon>
        <taxon>Chitinophagales</taxon>
        <taxon>Chitinophagaceae</taxon>
        <taxon>Polluticaenibacter</taxon>
    </lineage>
</organism>
<name>A0ABT4UJ54_9BACT</name>
<dbReference type="Proteomes" id="UP001210231">
    <property type="component" value="Unassembled WGS sequence"/>
</dbReference>
<evidence type="ECO:0000313" key="2">
    <source>
        <dbReference type="Proteomes" id="UP001210231"/>
    </source>
</evidence>
<dbReference type="SUPFAM" id="SSF51182">
    <property type="entry name" value="RmlC-like cupins"/>
    <property type="match status" value="1"/>
</dbReference>
<sequence>MKILQLDTNVNPQLEKPSFNVLLNSDDAKEVSITMRAHHVIAAHKAAFPIAVHIIEGEILLGHNEIVHRLQKGNIITIPANELHDLKANADSIIRLTIFKTNR</sequence>
<gene>
    <name evidence="1" type="ORF">O3P16_07455</name>
</gene>